<proteinExistence type="predicted"/>
<dbReference type="OrthoDB" id="8004832at2"/>
<sequence>MSGTRPFVVPHWGARQPRPVPAWWALRTAWWALRAACTPQNLVFAAALILGWAMLLGWSGPTGWQARLCGADAPALACDGVQGTATGRSAS</sequence>
<evidence type="ECO:0000313" key="2">
    <source>
        <dbReference type="EMBL" id="RVU15064.1"/>
    </source>
</evidence>
<keyword evidence="1" id="KW-1133">Transmembrane helix</keyword>
<accession>A0A437NYG9</accession>
<keyword evidence="1" id="KW-0812">Transmembrane</keyword>
<organism evidence="2 3">
    <name type="scientific">Methylobacterium oryzihabitans</name>
    <dbReference type="NCBI Taxonomy" id="2499852"/>
    <lineage>
        <taxon>Bacteria</taxon>
        <taxon>Pseudomonadati</taxon>
        <taxon>Pseudomonadota</taxon>
        <taxon>Alphaproteobacteria</taxon>
        <taxon>Hyphomicrobiales</taxon>
        <taxon>Methylobacteriaceae</taxon>
        <taxon>Methylobacterium</taxon>
    </lineage>
</organism>
<dbReference type="Proteomes" id="UP000286997">
    <property type="component" value="Unassembled WGS sequence"/>
</dbReference>
<comment type="caution">
    <text evidence="2">The sequence shown here is derived from an EMBL/GenBank/DDBJ whole genome shotgun (WGS) entry which is preliminary data.</text>
</comment>
<keyword evidence="3" id="KW-1185">Reference proteome</keyword>
<evidence type="ECO:0000313" key="3">
    <source>
        <dbReference type="Proteomes" id="UP000286997"/>
    </source>
</evidence>
<reference evidence="2 3" key="1">
    <citation type="submission" date="2019-01" db="EMBL/GenBank/DDBJ databases">
        <authorList>
            <person name="Chen W.-M."/>
        </authorList>
    </citation>
    <scope>NUCLEOTIDE SEQUENCE [LARGE SCALE GENOMIC DNA]</scope>
    <source>
        <strain evidence="2 3">TER-1</strain>
    </source>
</reference>
<evidence type="ECO:0000256" key="1">
    <source>
        <dbReference type="SAM" id="Phobius"/>
    </source>
</evidence>
<gene>
    <name evidence="2" type="ORF">EOE48_20910</name>
</gene>
<protein>
    <submittedName>
        <fullName evidence="2">Uncharacterized protein</fullName>
    </submittedName>
</protein>
<name>A0A437NYG9_9HYPH</name>
<dbReference type="RefSeq" id="WP_127732776.1">
    <property type="nucleotide sequence ID" value="NZ_SACP01000024.1"/>
</dbReference>
<dbReference type="AlphaFoldDB" id="A0A437NYG9"/>
<feature type="transmembrane region" description="Helical" evidence="1">
    <location>
        <begin position="41"/>
        <end position="58"/>
    </location>
</feature>
<dbReference type="EMBL" id="SACP01000024">
    <property type="protein sequence ID" value="RVU15064.1"/>
    <property type="molecule type" value="Genomic_DNA"/>
</dbReference>
<keyword evidence="1" id="KW-0472">Membrane</keyword>